<keyword evidence="4" id="KW-0804">Transcription</keyword>
<dbReference type="NCBIfam" id="TIGR02937">
    <property type="entry name" value="sigma70-ECF"/>
    <property type="match status" value="1"/>
</dbReference>
<sequence>MSTTDPRAELVSLLPRLRRFAYGLTGEAHAADDLVQAGCLKAIERWHQWQPGTSLASWMFRILQTTWLDEYRTRQRQQTESDSEVLDELMGVDGRVVVEARSDARIVRRRIAELPEEQRVVLMMITVDGLSYKEAAAALEVPVGTVMSRLARARARLADALGGGAG</sequence>
<evidence type="ECO:0000259" key="5">
    <source>
        <dbReference type="Pfam" id="PF04542"/>
    </source>
</evidence>
<dbReference type="AlphaFoldDB" id="A0A7X7LYQ1"/>
<dbReference type="InterPro" id="IPR013324">
    <property type="entry name" value="RNA_pol_sigma_r3/r4-like"/>
</dbReference>
<dbReference type="InterPro" id="IPR039425">
    <property type="entry name" value="RNA_pol_sigma-70-like"/>
</dbReference>
<reference evidence="7 8" key="1">
    <citation type="journal article" date="2020" name="Biotechnol. Biofuels">
        <title>New insights from the biogas microbiome by comprehensive genome-resolved metagenomics of nearly 1600 species originating from multiple anaerobic digesters.</title>
        <authorList>
            <person name="Campanaro S."/>
            <person name="Treu L."/>
            <person name="Rodriguez-R L.M."/>
            <person name="Kovalovszki A."/>
            <person name="Ziels R.M."/>
            <person name="Maus I."/>
            <person name="Zhu X."/>
            <person name="Kougias P.G."/>
            <person name="Basile A."/>
            <person name="Luo G."/>
            <person name="Schluter A."/>
            <person name="Konstantinidis K.T."/>
            <person name="Angelidaki I."/>
        </authorList>
    </citation>
    <scope>NUCLEOTIDE SEQUENCE [LARGE SCALE GENOMIC DNA]</scope>
    <source>
        <strain evidence="7">AS06rmzACSIP_256</strain>
    </source>
</reference>
<dbReference type="Pfam" id="PF08281">
    <property type="entry name" value="Sigma70_r4_2"/>
    <property type="match status" value="1"/>
</dbReference>
<dbReference type="Pfam" id="PF04542">
    <property type="entry name" value="Sigma70_r2"/>
    <property type="match status" value="1"/>
</dbReference>
<evidence type="ECO:0000256" key="1">
    <source>
        <dbReference type="ARBA" id="ARBA00010641"/>
    </source>
</evidence>
<accession>A0A7X7LYQ1</accession>
<evidence type="ECO:0000259" key="6">
    <source>
        <dbReference type="Pfam" id="PF08281"/>
    </source>
</evidence>
<feature type="domain" description="RNA polymerase sigma-70 region 2" evidence="5">
    <location>
        <begin position="12"/>
        <end position="76"/>
    </location>
</feature>
<dbReference type="PANTHER" id="PTHR43133">
    <property type="entry name" value="RNA POLYMERASE ECF-TYPE SIGMA FACTO"/>
    <property type="match status" value="1"/>
</dbReference>
<dbReference type="GO" id="GO:0016987">
    <property type="term" value="F:sigma factor activity"/>
    <property type="evidence" value="ECO:0007669"/>
    <property type="project" value="UniProtKB-KW"/>
</dbReference>
<gene>
    <name evidence="7" type="ORF">GX576_15145</name>
</gene>
<dbReference type="InterPro" id="IPR007627">
    <property type="entry name" value="RNA_pol_sigma70_r2"/>
</dbReference>
<protein>
    <submittedName>
        <fullName evidence="7">RNA polymerase sigma factor</fullName>
    </submittedName>
</protein>
<dbReference type="InterPro" id="IPR036388">
    <property type="entry name" value="WH-like_DNA-bd_sf"/>
</dbReference>
<comment type="caution">
    <text evidence="7">The sequence shown here is derived from an EMBL/GenBank/DDBJ whole genome shotgun (WGS) entry which is preliminary data.</text>
</comment>
<evidence type="ECO:0000313" key="8">
    <source>
        <dbReference type="Proteomes" id="UP000536534"/>
    </source>
</evidence>
<evidence type="ECO:0000313" key="7">
    <source>
        <dbReference type="EMBL" id="NLF55703.1"/>
    </source>
</evidence>
<dbReference type="Gene3D" id="1.10.10.10">
    <property type="entry name" value="Winged helix-like DNA-binding domain superfamily/Winged helix DNA-binding domain"/>
    <property type="match status" value="1"/>
</dbReference>
<dbReference type="SUPFAM" id="SSF88946">
    <property type="entry name" value="Sigma2 domain of RNA polymerase sigma factors"/>
    <property type="match status" value="1"/>
</dbReference>
<dbReference type="InterPro" id="IPR013325">
    <property type="entry name" value="RNA_pol_sigma_r2"/>
</dbReference>
<keyword evidence="3" id="KW-0731">Sigma factor</keyword>
<evidence type="ECO:0000256" key="2">
    <source>
        <dbReference type="ARBA" id="ARBA00023015"/>
    </source>
</evidence>
<evidence type="ECO:0000256" key="3">
    <source>
        <dbReference type="ARBA" id="ARBA00023082"/>
    </source>
</evidence>
<keyword evidence="2" id="KW-0805">Transcription regulation</keyword>
<dbReference type="EMBL" id="JAAYYV010000437">
    <property type="protein sequence ID" value="NLF55703.1"/>
    <property type="molecule type" value="Genomic_DNA"/>
</dbReference>
<proteinExistence type="inferred from homology"/>
<dbReference type="PANTHER" id="PTHR43133:SF25">
    <property type="entry name" value="RNA POLYMERASE SIGMA FACTOR RFAY-RELATED"/>
    <property type="match status" value="1"/>
</dbReference>
<dbReference type="Gene3D" id="1.10.1740.10">
    <property type="match status" value="1"/>
</dbReference>
<dbReference type="InterPro" id="IPR014284">
    <property type="entry name" value="RNA_pol_sigma-70_dom"/>
</dbReference>
<evidence type="ECO:0000256" key="4">
    <source>
        <dbReference type="ARBA" id="ARBA00023163"/>
    </source>
</evidence>
<dbReference type="GO" id="GO:0006352">
    <property type="term" value="P:DNA-templated transcription initiation"/>
    <property type="evidence" value="ECO:0007669"/>
    <property type="project" value="InterPro"/>
</dbReference>
<feature type="domain" description="RNA polymerase sigma factor 70 region 4 type 2" evidence="6">
    <location>
        <begin position="105"/>
        <end position="157"/>
    </location>
</feature>
<dbReference type="InterPro" id="IPR013249">
    <property type="entry name" value="RNA_pol_sigma70_r4_t2"/>
</dbReference>
<dbReference type="GO" id="GO:0003677">
    <property type="term" value="F:DNA binding"/>
    <property type="evidence" value="ECO:0007669"/>
    <property type="project" value="InterPro"/>
</dbReference>
<name>A0A7X7LYQ1_9RHOO</name>
<dbReference type="Proteomes" id="UP000536534">
    <property type="component" value="Unassembled WGS sequence"/>
</dbReference>
<dbReference type="SUPFAM" id="SSF88659">
    <property type="entry name" value="Sigma3 and sigma4 domains of RNA polymerase sigma factors"/>
    <property type="match status" value="1"/>
</dbReference>
<comment type="similarity">
    <text evidence="1">Belongs to the sigma-70 factor family. ECF subfamily.</text>
</comment>
<organism evidence="7 8">
    <name type="scientific">Thauera phenolivorans</name>
    <dbReference type="NCBI Taxonomy" id="1792543"/>
    <lineage>
        <taxon>Bacteria</taxon>
        <taxon>Pseudomonadati</taxon>
        <taxon>Pseudomonadota</taxon>
        <taxon>Betaproteobacteria</taxon>
        <taxon>Rhodocyclales</taxon>
        <taxon>Zoogloeaceae</taxon>
        <taxon>Thauera</taxon>
    </lineage>
</organism>